<accession>A0A1V8TRS2</accession>
<dbReference type="AlphaFoldDB" id="A0A1V8TRS2"/>
<dbReference type="InParanoid" id="A0A1V8TRS2"/>
<protein>
    <submittedName>
        <fullName evidence="1">Uncharacterized protein</fullName>
    </submittedName>
</protein>
<name>A0A1V8TRS2_9PEZI</name>
<reference evidence="2" key="1">
    <citation type="submission" date="2017-03" db="EMBL/GenBank/DDBJ databases">
        <title>Genomes of endolithic fungi from Antarctica.</title>
        <authorList>
            <person name="Coleine C."/>
            <person name="Masonjones S."/>
            <person name="Stajich J.E."/>
        </authorList>
    </citation>
    <scope>NUCLEOTIDE SEQUENCE [LARGE SCALE GENOMIC DNA]</scope>
    <source>
        <strain evidence="2">CCFEE 5527</strain>
    </source>
</reference>
<proteinExistence type="predicted"/>
<evidence type="ECO:0000313" key="2">
    <source>
        <dbReference type="Proteomes" id="UP000192596"/>
    </source>
</evidence>
<evidence type="ECO:0000313" key="1">
    <source>
        <dbReference type="EMBL" id="OQO14060.1"/>
    </source>
</evidence>
<gene>
    <name evidence="1" type="ORF">B0A48_00936</name>
</gene>
<keyword evidence="2" id="KW-1185">Reference proteome</keyword>
<comment type="caution">
    <text evidence="1">The sequence shown here is derived from an EMBL/GenBank/DDBJ whole genome shotgun (WGS) entry which is preliminary data.</text>
</comment>
<organism evidence="1 2">
    <name type="scientific">Cryoendolithus antarcticus</name>
    <dbReference type="NCBI Taxonomy" id="1507870"/>
    <lineage>
        <taxon>Eukaryota</taxon>
        <taxon>Fungi</taxon>
        <taxon>Dikarya</taxon>
        <taxon>Ascomycota</taxon>
        <taxon>Pezizomycotina</taxon>
        <taxon>Dothideomycetes</taxon>
        <taxon>Dothideomycetidae</taxon>
        <taxon>Cladosporiales</taxon>
        <taxon>Cladosporiaceae</taxon>
        <taxon>Cryoendolithus</taxon>
    </lineage>
</organism>
<dbReference type="EMBL" id="NAJO01000002">
    <property type="protein sequence ID" value="OQO14060.1"/>
    <property type="molecule type" value="Genomic_DNA"/>
</dbReference>
<dbReference type="Proteomes" id="UP000192596">
    <property type="component" value="Unassembled WGS sequence"/>
</dbReference>
<sequence length="293" mass="32350">MNINDQVLLLIMMFEIGSKTDPKSGDVYDIDNPNDAGINIALNRMPGYKETWDVVKKTPVREDFPGSEEVFRGLSPTERMVVVFKDWNLAAKYWEPHWPGVIQWTPTSANDARNYGHVQDTYYDTLSIMNLNSVYNMRYVGRAGVDVIPFATLGVHPKIGPGNSNPPNQHLVWIGGHPNPRVARMSDTDVARVRAMYPLEGAGVVVPRSTSSNRSATYVYKPAFKPRLVIMGTTTITVRPAPPIPSGNDYESYLGPAFNDPTKTMGLGVLGGPFAIKSIVQPTNHAAEFTVVD</sequence>